<evidence type="ECO:0008006" key="4">
    <source>
        <dbReference type="Google" id="ProtNLM"/>
    </source>
</evidence>
<keyword evidence="3" id="KW-1185">Reference proteome</keyword>
<dbReference type="Proteomes" id="UP001165060">
    <property type="component" value="Unassembled WGS sequence"/>
</dbReference>
<organism evidence="2 3">
    <name type="scientific">Tetraparma gracilis</name>
    <dbReference type="NCBI Taxonomy" id="2962635"/>
    <lineage>
        <taxon>Eukaryota</taxon>
        <taxon>Sar</taxon>
        <taxon>Stramenopiles</taxon>
        <taxon>Ochrophyta</taxon>
        <taxon>Bolidophyceae</taxon>
        <taxon>Parmales</taxon>
        <taxon>Triparmaceae</taxon>
        <taxon>Tetraparma</taxon>
    </lineage>
</organism>
<comment type="caution">
    <text evidence="2">The sequence shown here is derived from an EMBL/GenBank/DDBJ whole genome shotgun (WGS) entry which is preliminary data.</text>
</comment>
<evidence type="ECO:0000256" key="1">
    <source>
        <dbReference type="SAM" id="MobiDB-lite"/>
    </source>
</evidence>
<dbReference type="EMBL" id="BRYB01003514">
    <property type="protein sequence ID" value="GMI38066.1"/>
    <property type="molecule type" value="Genomic_DNA"/>
</dbReference>
<feature type="compositionally biased region" description="Acidic residues" evidence="1">
    <location>
        <begin position="200"/>
        <end position="213"/>
    </location>
</feature>
<feature type="compositionally biased region" description="Acidic residues" evidence="1">
    <location>
        <begin position="164"/>
        <end position="188"/>
    </location>
</feature>
<sequence length="237" mass="24669">MDPNPFCSEDACTEAEWGAGGKCCVEVPGDADCCATCNSGSSCSMVQHAGGASCNVRTTESGSFETQDWLPRRCEGAADGADGCFGDDGYCCEGGSDTPPGGDDDTELNCDEAACQAAGDVNSACVYGHHCICNVDEGFKCEGEDLVGVDTRVECEAGVLCVPIEEEEEVEEEEEEGGEEEEEEEEDVTTSSPTAAPAGDTEEEDEEESEDIIPDAAAFSAKPLLPFIALGLLPLLA</sequence>
<name>A0ABQ6N289_9STRA</name>
<feature type="region of interest" description="Disordered" evidence="1">
    <location>
        <begin position="163"/>
        <end position="215"/>
    </location>
</feature>
<evidence type="ECO:0000313" key="2">
    <source>
        <dbReference type="EMBL" id="GMI38066.1"/>
    </source>
</evidence>
<reference evidence="2 3" key="1">
    <citation type="journal article" date="2023" name="Commun. Biol.">
        <title>Genome analysis of Parmales, the sister group of diatoms, reveals the evolutionary specialization of diatoms from phago-mixotrophs to photoautotrophs.</title>
        <authorList>
            <person name="Ban H."/>
            <person name="Sato S."/>
            <person name="Yoshikawa S."/>
            <person name="Yamada K."/>
            <person name="Nakamura Y."/>
            <person name="Ichinomiya M."/>
            <person name="Sato N."/>
            <person name="Blanc-Mathieu R."/>
            <person name="Endo H."/>
            <person name="Kuwata A."/>
            <person name="Ogata H."/>
        </authorList>
    </citation>
    <scope>NUCLEOTIDE SEQUENCE [LARGE SCALE GENOMIC DNA]</scope>
</reference>
<accession>A0ABQ6N289</accession>
<protein>
    <recommendedName>
        <fullName evidence="4">EGF-like domain-containing protein</fullName>
    </recommendedName>
</protein>
<proteinExistence type="predicted"/>
<evidence type="ECO:0000313" key="3">
    <source>
        <dbReference type="Proteomes" id="UP001165060"/>
    </source>
</evidence>
<gene>
    <name evidence="2" type="ORF">TeGR_g2951</name>
</gene>